<gene>
    <name evidence="1" type="ORF">HEB94_006786</name>
</gene>
<dbReference type="EMBL" id="JADBEM010000001">
    <property type="protein sequence ID" value="MBE1609938.1"/>
    <property type="molecule type" value="Genomic_DNA"/>
</dbReference>
<dbReference type="Pfam" id="PF10706">
    <property type="entry name" value="Aminoglyc_resit"/>
    <property type="match status" value="1"/>
</dbReference>
<protein>
    <recommendedName>
        <fullName evidence="3">Aminoglycoside-2''-adenylyltransferase</fullName>
    </recommendedName>
</protein>
<sequence>MCVDNDLPFVRRVVADLEGAGVLTWLFGGWAEELVGLCLPRHHHDVDLLYPAQDFGVVDAFLAHGTVDEITAKRFPHKRAFETDRIMVELFLVQSAESGYYTDFWGATRHDWPANVLGVQAGGLRVASAMALVDYRAKQTNYQPSIDGRPATAEQWLQHQGGSTQGNHSTDGRSRA</sequence>
<dbReference type="Gene3D" id="3.30.460.40">
    <property type="match status" value="1"/>
</dbReference>
<accession>A0A927N2U7</accession>
<proteinExistence type="predicted"/>
<evidence type="ECO:0000313" key="1">
    <source>
        <dbReference type="EMBL" id="MBE1609938.1"/>
    </source>
</evidence>
<name>A0A927N2U7_9ACTN</name>
<comment type="caution">
    <text evidence="1">The sequence shown here is derived from an EMBL/GenBank/DDBJ whole genome shotgun (WGS) entry which is preliminary data.</text>
</comment>
<evidence type="ECO:0000313" key="2">
    <source>
        <dbReference type="Proteomes" id="UP000638648"/>
    </source>
</evidence>
<reference evidence="1" key="1">
    <citation type="submission" date="2020-10" db="EMBL/GenBank/DDBJ databases">
        <title>Sequencing the genomes of 1000 actinobacteria strains.</title>
        <authorList>
            <person name="Klenk H.-P."/>
        </authorList>
    </citation>
    <scope>NUCLEOTIDE SEQUENCE</scope>
    <source>
        <strain evidence="1">DSM 45354</strain>
    </source>
</reference>
<dbReference type="InterPro" id="IPR019646">
    <property type="entry name" value="Aminoglyc_AdlTrfase"/>
</dbReference>
<organism evidence="1 2">
    <name type="scientific">Actinopolymorpha pittospori</name>
    <dbReference type="NCBI Taxonomy" id="648752"/>
    <lineage>
        <taxon>Bacteria</taxon>
        <taxon>Bacillati</taxon>
        <taxon>Actinomycetota</taxon>
        <taxon>Actinomycetes</taxon>
        <taxon>Propionibacteriales</taxon>
        <taxon>Actinopolymorphaceae</taxon>
        <taxon>Actinopolymorpha</taxon>
    </lineage>
</organism>
<dbReference type="AlphaFoldDB" id="A0A927N2U7"/>
<keyword evidence="2" id="KW-1185">Reference proteome</keyword>
<evidence type="ECO:0008006" key="3">
    <source>
        <dbReference type="Google" id="ProtNLM"/>
    </source>
</evidence>
<dbReference type="RefSeq" id="WP_192753408.1">
    <property type="nucleotide sequence ID" value="NZ_BAABJL010000141.1"/>
</dbReference>
<dbReference type="Proteomes" id="UP000638648">
    <property type="component" value="Unassembled WGS sequence"/>
</dbReference>